<protein>
    <recommendedName>
        <fullName evidence="6">SH3 domain-containing protein</fullName>
    </recommendedName>
</protein>
<feature type="compositionally biased region" description="Low complexity" evidence="5">
    <location>
        <begin position="56"/>
        <end position="90"/>
    </location>
</feature>
<feature type="compositionally biased region" description="Low complexity" evidence="5">
    <location>
        <begin position="337"/>
        <end position="352"/>
    </location>
</feature>
<dbReference type="InterPro" id="IPR036028">
    <property type="entry name" value="SH3-like_dom_sf"/>
</dbReference>
<dbReference type="Gene3D" id="2.30.30.40">
    <property type="entry name" value="SH3 Domains"/>
    <property type="match status" value="2"/>
</dbReference>
<dbReference type="PROSITE" id="PS50002">
    <property type="entry name" value="SH3"/>
    <property type="match status" value="2"/>
</dbReference>
<dbReference type="AlphaFoldDB" id="A0A3R7QAE3"/>
<feature type="region of interest" description="Disordered" evidence="5">
    <location>
        <begin position="144"/>
        <end position="185"/>
    </location>
</feature>
<dbReference type="PRINTS" id="PR00452">
    <property type="entry name" value="SH3DOMAIN"/>
</dbReference>
<dbReference type="InterPro" id="IPR046982">
    <property type="entry name" value="BIN3/RVS161-like"/>
</dbReference>
<organism evidence="7 8">
    <name type="scientific">Penaeus vannamei</name>
    <name type="common">Whiteleg shrimp</name>
    <name type="synonym">Litopenaeus vannamei</name>
    <dbReference type="NCBI Taxonomy" id="6689"/>
    <lineage>
        <taxon>Eukaryota</taxon>
        <taxon>Metazoa</taxon>
        <taxon>Ecdysozoa</taxon>
        <taxon>Arthropoda</taxon>
        <taxon>Crustacea</taxon>
        <taxon>Multicrustacea</taxon>
        <taxon>Malacostraca</taxon>
        <taxon>Eumalacostraca</taxon>
        <taxon>Eucarida</taxon>
        <taxon>Decapoda</taxon>
        <taxon>Dendrobranchiata</taxon>
        <taxon>Penaeoidea</taxon>
        <taxon>Penaeidae</taxon>
        <taxon>Penaeus</taxon>
    </lineage>
</organism>
<feature type="non-terminal residue" evidence="7">
    <location>
        <position position="1"/>
    </location>
</feature>
<feature type="domain" description="SH3" evidence="6">
    <location>
        <begin position="353"/>
        <end position="412"/>
    </location>
</feature>
<dbReference type="PRINTS" id="PR00499">
    <property type="entry name" value="P67PHOX"/>
</dbReference>
<dbReference type="GO" id="GO:0051666">
    <property type="term" value="P:actin cortical patch localization"/>
    <property type="evidence" value="ECO:0007669"/>
    <property type="project" value="InterPro"/>
</dbReference>
<proteinExistence type="predicted"/>
<gene>
    <name evidence="7" type="ORF">C7M84_008788</name>
</gene>
<dbReference type="GO" id="GO:0097320">
    <property type="term" value="P:plasma membrane tubulation"/>
    <property type="evidence" value="ECO:0007669"/>
    <property type="project" value="TreeGrafter"/>
</dbReference>
<dbReference type="STRING" id="6689.A0A3R7QAE3"/>
<evidence type="ECO:0000256" key="5">
    <source>
        <dbReference type="SAM" id="MobiDB-lite"/>
    </source>
</evidence>
<evidence type="ECO:0000256" key="3">
    <source>
        <dbReference type="ARBA" id="ARBA00022490"/>
    </source>
</evidence>
<dbReference type="InterPro" id="IPR001452">
    <property type="entry name" value="SH3_domain"/>
</dbReference>
<dbReference type="GO" id="GO:0015629">
    <property type="term" value="C:actin cytoskeleton"/>
    <property type="evidence" value="ECO:0007669"/>
    <property type="project" value="TreeGrafter"/>
</dbReference>
<dbReference type="SUPFAM" id="SSF50044">
    <property type="entry name" value="SH3-domain"/>
    <property type="match status" value="2"/>
</dbReference>
<feature type="region of interest" description="Disordered" evidence="5">
    <location>
        <begin position="201"/>
        <end position="222"/>
    </location>
</feature>
<dbReference type="CDD" id="cd00174">
    <property type="entry name" value="SH3"/>
    <property type="match status" value="2"/>
</dbReference>
<dbReference type="Proteomes" id="UP000283509">
    <property type="component" value="Unassembled WGS sequence"/>
</dbReference>
<feature type="compositionally biased region" description="Low complexity" evidence="5">
    <location>
        <begin position="150"/>
        <end position="167"/>
    </location>
</feature>
<feature type="compositionally biased region" description="Polar residues" evidence="5">
    <location>
        <begin position="36"/>
        <end position="47"/>
    </location>
</feature>
<dbReference type="SMART" id="SM00326">
    <property type="entry name" value="SH3"/>
    <property type="match status" value="2"/>
</dbReference>
<evidence type="ECO:0000259" key="6">
    <source>
        <dbReference type="PROSITE" id="PS50002"/>
    </source>
</evidence>
<dbReference type="PANTHER" id="PTHR47174">
    <property type="entry name" value="BRIDGING INTEGRATOR 3"/>
    <property type="match status" value="1"/>
</dbReference>
<feature type="region of interest" description="Disordered" evidence="5">
    <location>
        <begin position="333"/>
        <end position="352"/>
    </location>
</feature>
<keyword evidence="3" id="KW-0963">Cytoplasm</keyword>
<comment type="subcellular location">
    <subcellularLocation>
        <location evidence="1">Cytoplasm</location>
    </subcellularLocation>
</comment>
<comment type="caution">
    <text evidence="7">The sequence shown here is derived from an EMBL/GenBank/DDBJ whole genome shotgun (WGS) entry which is preliminary data.</text>
</comment>
<keyword evidence="8" id="KW-1185">Reference proteome</keyword>
<dbReference type="OrthoDB" id="27823at2759"/>
<evidence type="ECO:0000256" key="4">
    <source>
        <dbReference type="PROSITE-ProRule" id="PRU00192"/>
    </source>
</evidence>
<dbReference type="GO" id="GO:0006897">
    <property type="term" value="P:endocytosis"/>
    <property type="evidence" value="ECO:0007669"/>
    <property type="project" value="InterPro"/>
</dbReference>
<sequence length="417" mass="44849">KSPHQQEQNGTSSKSVVGGLFGRVRPPPSRPKPSSAHNSMSVPSTPVTEAALIDFSSPPGSPTTRSGSDGLSVNSFGSESSSGNQSSGFDDSFDPFGSILDQNHFVPPKKVGVSSFYTGQFAGDNAQTQPSVADNQDPFEMLARRLDSVSSTPNQQSASASSQMQTNPMVLPHNSAQPSTQNMKSEQKANYRPTIIRTKAPVTSSHVESAGGTGNTNKNQQYPGAAEDICSIDWGAGSRPGGVNIIDQTIPEEPPPLPPRPEAEEEDQDRPYGIAEFDFEASQQDDLSFKSGDLIQLLYRMNDDWLFGRCGHKEGMFPQSFIKIVVPLAGEQAYPDSSASSSNTKTSSSETSNTSNVVTALYTFQAETSEDLTIMEGSRLCVTGRISEEWLYGECEGRVGQFPANFIDRIPQGLLQM</sequence>
<feature type="domain" description="SH3" evidence="6">
    <location>
        <begin position="268"/>
        <end position="327"/>
    </location>
</feature>
<feature type="compositionally biased region" description="Polar residues" evidence="5">
    <location>
        <begin position="1"/>
        <end position="15"/>
    </location>
</feature>
<evidence type="ECO:0000313" key="8">
    <source>
        <dbReference type="Proteomes" id="UP000283509"/>
    </source>
</evidence>
<evidence type="ECO:0000313" key="7">
    <source>
        <dbReference type="EMBL" id="ROT72795.1"/>
    </source>
</evidence>
<evidence type="ECO:0000256" key="1">
    <source>
        <dbReference type="ARBA" id="ARBA00004496"/>
    </source>
</evidence>
<feature type="region of interest" description="Disordered" evidence="5">
    <location>
        <begin position="249"/>
        <end position="269"/>
    </location>
</feature>
<dbReference type="GO" id="GO:0005737">
    <property type="term" value="C:cytoplasm"/>
    <property type="evidence" value="ECO:0007669"/>
    <property type="project" value="UniProtKB-SubCell"/>
</dbReference>
<dbReference type="Pfam" id="PF00018">
    <property type="entry name" value="SH3_1"/>
    <property type="match status" value="2"/>
</dbReference>
<feature type="compositionally biased region" description="Polar residues" evidence="5">
    <location>
        <begin position="174"/>
        <end position="184"/>
    </location>
</feature>
<dbReference type="GO" id="GO:0008289">
    <property type="term" value="F:lipid binding"/>
    <property type="evidence" value="ECO:0007669"/>
    <property type="project" value="TreeGrafter"/>
</dbReference>
<name>A0A3R7QAE3_PENVA</name>
<reference evidence="7 8" key="1">
    <citation type="submission" date="2018-04" db="EMBL/GenBank/DDBJ databases">
        <authorList>
            <person name="Zhang X."/>
            <person name="Yuan J."/>
            <person name="Li F."/>
            <person name="Xiang J."/>
        </authorList>
    </citation>
    <scope>NUCLEOTIDE SEQUENCE [LARGE SCALE GENOMIC DNA]</scope>
    <source>
        <tissue evidence="7">Muscle</tissue>
    </source>
</reference>
<feature type="region of interest" description="Disordered" evidence="5">
    <location>
        <begin position="1"/>
        <end position="105"/>
    </location>
</feature>
<accession>A0A3R7QAE3</accession>
<dbReference type="PANTHER" id="PTHR47174:SF3">
    <property type="entry name" value="BRIDGING INTEGRATOR 3"/>
    <property type="match status" value="1"/>
</dbReference>
<reference evidence="7 8" key="2">
    <citation type="submission" date="2019-01" db="EMBL/GenBank/DDBJ databases">
        <title>The decoding of complex shrimp genome reveals the adaptation for benthos swimmer, frequently molting mechanism and breeding impact on genome.</title>
        <authorList>
            <person name="Sun Y."/>
            <person name="Gao Y."/>
            <person name="Yu Y."/>
        </authorList>
    </citation>
    <scope>NUCLEOTIDE SEQUENCE [LARGE SCALE GENOMIC DNA]</scope>
    <source>
        <tissue evidence="7">Muscle</tissue>
    </source>
</reference>
<dbReference type="EMBL" id="QCYY01002111">
    <property type="protein sequence ID" value="ROT72795.1"/>
    <property type="molecule type" value="Genomic_DNA"/>
</dbReference>
<evidence type="ECO:0000256" key="2">
    <source>
        <dbReference type="ARBA" id="ARBA00022443"/>
    </source>
</evidence>
<keyword evidence="2 4" id="KW-0728">SH3 domain</keyword>